<evidence type="ECO:0000256" key="1">
    <source>
        <dbReference type="ARBA" id="ARBA00022737"/>
    </source>
</evidence>
<dbReference type="InterPro" id="IPR011990">
    <property type="entry name" value="TPR-like_helical_dom_sf"/>
</dbReference>
<dbReference type="SUPFAM" id="SSF52540">
    <property type="entry name" value="P-loop containing nucleoside triphosphate hydrolases"/>
    <property type="match status" value="1"/>
</dbReference>
<reference evidence="3" key="1">
    <citation type="submission" date="2024-05" db="EMBL/GenBank/DDBJ databases">
        <title>Planctomycetes of the genus Singulisphaera possess chitinolytic capabilities.</title>
        <authorList>
            <person name="Ivanova A."/>
        </authorList>
    </citation>
    <scope>NUCLEOTIDE SEQUENCE</scope>
    <source>
        <strain evidence="3">Ch08T</strain>
    </source>
</reference>
<evidence type="ECO:0000313" key="3">
    <source>
        <dbReference type="EMBL" id="XBH06608.1"/>
    </source>
</evidence>
<sequence>MSEMTSIERAAVPASSGVDETFVGREWVFQAIDGWIAKPQGPRFFLLTGEPGSGKSAIAHQLVQVSLGLLPAPEGSGLKEGCLLAVHSCSGTEALSTDARSFARSLSLQLAQAEPRFAAALVRSGDRAINLSVQQNVQVGTNVIGMKIQNMDLSGLSATQAFAAAVLEPLKSMALDDSGPLPSLMVLVDGLDESLTARDTSILDLLSAVAGAPPSLRFLVCSRPESRILAGLRDRTELSLSAGEGDRHSREEVARYVRQRFERDAGLSKRVQSVDKAVKTLAEKAVGNFLYLVLLLEDLAADLLSFDALDDLPTGLQGYYYDGLQRRVHRGGGTWSADYAAVFGPLSVAREPLGRTQLQHLSARPGLAVWASLELFGSFFKAIPRTAIGNEASSKHHEFAYAIFHQSLRDFLSLEYLDLGSMPVLNPFFLDPVDCHRAVVGCYRTADTWDLVDWPQMDSYGLRHLPHHVLGAGLTAQVVQILSGAFLAAKVHRFHDYRAVRVDLMLGLKCAERAGDLAALLRMALVLAGLRVRVGSVDAQGLAPLYALAGAIDRAVDLAEIIQTDWSRNVTLRSIVASLAPIDSEKAEEVAEHADAPESQAESLSLVFKARLRRDGALASHQAFLEKVLAMIHSSSDLSWQSLLLWDLSKELGSLAPERAEELLKQALKLARQEMDPQSRYLALRRVAQSLVDTEAGEACRVYHEALSALEQMGMDEWRAEQFGETAGELAWLDHEAAIDRSRQNLDYFCRVLGLASASVHVAPDDPSRAIELIQEAESCVDFIGLGKAEADHWSAEATKVLFTSRQRIEDVSSGRLTPAHPHPQQISLELHEPASAPTKADPGFRRQIQAALSSDPGYPKLNELVQRCVAAGERAAALELVKAAVRRSARTTKGDWIASAHGVLTGEIATSSLARALELADKGPGRSTARAAIIARLAKTDLAKAIDLWKQADLTNSRDRADALAELFVAAAEAGEIETVCRLLPAILTAPKNEVLSGEECTSPAQALAFLARWKAELKDKYIAYMDLKCNTLSRASGLLASYDLTLASALYEWVLGELWGERKLIGTALAQIGAVDSQRGKTLLNRSLLAIAKVMHGDREEGLAVVARGGAEFAPQDVLSRAGSFKSGYKAWAYAAVARLLTGSDPTRAAALRDEAIEDAQRAPYKWLQADDLLLIAEDCLDWDVATSLRLIDQALDISHAHRGPVLLGEDLAEASRILLLLGDNRRASSLLLEAADCLRSPGADSFELEAIARVCRSSSPDLARTVTPRVVEAVTEQASYSPSHCPMHAWLVLIIPLFLLAAGADSVELAEQLLVEIERAEAIADQVILG</sequence>
<accession>A0AAU7CMB9</accession>
<protein>
    <recommendedName>
        <fullName evidence="2">Nephrocystin 3-like N-terminal domain-containing protein</fullName>
    </recommendedName>
</protein>
<dbReference type="PANTHER" id="PTHR10039:SF14">
    <property type="entry name" value="NACHT DOMAIN-CONTAINING PROTEIN"/>
    <property type="match status" value="1"/>
</dbReference>
<name>A0AAU7CMB9_9BACT</name>
<keyword evidence="1" id="KW-0677">Repeat</keyword>
<dbReference type="Gene3D" id="1.25.40.10">
    <property type="entry name" value="Tetratricopeptide repeat domain"/>
    <property type="match status" value="1"/>
</dbReference>
<dbReference type="Gene3D" id="3.40.50.300">
    <property type="entry name" value="P-loop containing nucleotide triphosphate hydrolases"/>
    <property type="match status" value="1"/>
</dbReference>
<organism evidence="3">
    <name type="scientific">Singulisphaera sp. Ch08</name>
    <dbReference type="NCBI Taxonomy" id="3120278"/>
    <lineage>
        <taxon>Bacteria</taxon>
        <taxon>Pseudomonadati</taxon>
        <taxon>Planctomycetota</taxon>
        <taxon>Planctomycetia</taxon>
        <taxon>Isosphaerales</taxon>
        <taxon>Isosphaeraceae</taxon>
        <taxon>Singulisphaera</taxon>
    </lineage>
</organism>
<dbReference type="Pfam" id="PF24883">
    <property type="entry name" value="NPHP3_N"/>
    <property type="match status" value="1"/>
</dbReference>
<dbReference type="InterPro" id="IPR027417">
    <property type="entry name" value="P-loop_NTPase"/>
</dbReference>
<evidence type="ECO:0000259" key="2">
    <source>
        <dbReference type="Pfam" id="PF24883"/>
    </source>
</evidence>
<dbReference type="InterPro" id="IPR056884">
    <property type="entry name" value="NPHP3-like_N"/>
</dbReference>
<dbReference type="EMBL" id="CP155447">
    <property type="protein sequence ID" value="XBH06608.1"/>
    <property type="molecule type" value="Genomic_DNA"/>
</dbReference>
<proteinExistence type="predicted"/>
<feature type="domain" description="Nephrocystin 3-like N-terminal" evidence="2">
    <location>
        <begin position="26"/>
        <end position="133"/>
    </location>
</feature>
<dbReference type="RefSeq" id="WP_406699457.1">
    <property type="nucleotide sequence ID" value="NZ_CP155447.1"/>
</dbReference>
<dbReference type="PANTHER" id="PTHR10039">
    <property type="entry name" value="AMELOGENIN"/>
    <property type="match status" value="1"/>
</dbReference>
<gene>
    <name evidence="3" type="ORF">V5E97_11370</name>
</gene>